<protein>
    <recommendedName>
        <fullName evidence="9">Autophagy-related protein 27</fullName>
    </recommendedName>
</protein>
<sequence length="328" mass="35315">LALVGRGRKSGTDFPKPDACFRSFSPSPGSNVLKIHHVTLPRRPETMGICIDSLRRSLIAIPLLVLASSFHSASAGLCDVSYFDGRQIFNFSFTAPIAGFPHGILSEDGFYKVAENESVLWFQLCAGMIFNHNPPRCVGCQDCGGPSHCGSGCSALVANNIGGYEVCSTIGGVSNTSSDIMDKQNPQKGVIVKISSLDTKENCSLSVSVICNSSGLTVRKGVLFICVIGQAAVLQHPSGCATVISVRGKGLGWFATLIIIVLCVFGAYMLAGAVYRHFFLGIRGLDVVPNLDFWVRLPQRTQGFFASLVRRFRGPTESYRDSYSPVNF</sequence>
<evidence type="ECO:0000256" key="3">
    <source>
        <dbReference type="ARBA" id="ARBA00022729"/>
    </source>
</evidence>
<evidence type="ECO:0000256" key="1">
    <source>
        <dbReference type="ARBA" id="ARBA00004167"/>
    </source>
</evidence>
<reference evidence="7" key="1">
    <citation type="submission" date="2022-08" db="EMBL/GenBank/DDBJ databases">
        <authorList>
            <person name="Gutierrez-Valencia J."/>
        </authorList>
    </citation>
    <scope>NUCLEOTIDE SEQUENCE</scope>
</reference>
<evidence type="ECO:0000256" key="2">
    <source>
        <dbReference type="ARBA" id="ARBA00022692"/>
    </source>
</evidence>
<accession>A0AAV0MEB0</accession>
<dbReference type="PANTHER" id="PTHR15071">
    <property type="entry name" value="MANNOSE-6-PHOSPHATE RECEPTOR FAMILY MEMBER"/>
    <property type="match status" value="1"/>
</dbReference>
<dbReference type="AlphaFoldDB" id="A0AAV0MEB0"/>
<organism evidence="7 8">
    <name type="scientific">Linum tenue</name>
    <dbReference type="NCBI Taxonomy" id="586396"/>
    <lineage>
        <taxon>Eukaryota</taxon>
        <taxon>Viridiplantae</taxon>
        <taxon>Streptophyta</taxon>
        <taxon>Embryophyta</taxon>
        <taxon>Tracheophyta</taxon>
        <taxon>Spermatophyta</taxon>
        <taxon>Magnoliopsida</taxon>
        <taxon>eudicotyledons</taxon>
        <taxon>Gunneridae</taxon>
        <taxon>Pentapetalae</taxon>
        <taxon>rosids</taxon>
        <taxon>fabids</taxon>
        <taxon>Malpighiales</taxon>
        <taxon>Linaceae</taxon>
        <taxon>Linum</taxon>
    </lineage>
</organism>
<proteinExistence type="predicted"/>
<feature type="non-terminal residue" evidence="7">
    <location>
        <position position="1"/>
    </location>
</feature>
<name>A0AAV0MEB0_9ROSI</name>
<dbReference type="PANTHER" id="PTHR15071:SF0">
    <property type="entry name" value="MANNOSE 6-PHOSPHATE RECEPTOR-LIKE PROTEIN 1"/>
    <property type="match status" value="1"/>
</dbReference>
<dbReference type="InterPro" id="IPR018939">
    <property type="entry name" value="Autophagy-rel_prot_27"/>
</dbReference>
<evidence type="ECO:0000256" key="4">
    <source>
        <dbReference type="ARBA" id="ARBA00022989"/>
    </source>
</evidence>
<evidence type="ECO:0008006" key="9">
    <source>
        <dbReference type="Google" id="ProtNLM"/>
    </source>
</evidence>
<feature type="transmembrane region" description="Helical" evidence="6">
    <location>
        <begin position="251"/>
        <end position="275"/>
    </location>
</feature>
<keyword evidence="2 6" id="KW-0812">Transmembrane</keyword>
<evidence type="ECO:0000256" key="6">
    <source>
        <dbReference type="SAM" id="Phobius"/>
    </source>
</evidence>
<keyword evidence="8" id="KW-1185">Reference proteome</keyword>
<keyword evidence="3" id="KW-0732">Signal</keyword>
<gene>
    <name evidence="7" type="ORF">LITE_LOCUS27842</name>
</gene>
<dbReference type="EMBL" id="CAMGYJ010000007">
    <property type="protein sequence ID" value="CAI0443833.1"/>
    <property type="molecule type" value="Genomic_DNA"/>
</dbReference>
<dbReference type="Pfam" id="PF09451">
    <property type="entry name" value="ATG27"/>
    <property type="match status" value="1"/>
</dbReference>
<evidence type="ECO:0000313" key="7">
    <source>
        <dbReference type="EMBL" id="CAI0443833.1"/>
    </source>
</evidence>
<evidence type="ECO:0000256" key="5">
    <source>
        <dbReference type="ARBA" id="ARBA00023136"/>
    </source>
</evidence>
<keyword evidence="5 6" id="KW-0472">Membrane</keyword>
<evidence type="ECO:0000313" key="8">
    <source>
        <dbReference type="Proteomes" id="UP001154282"/>
    </source>
</evidence>
<keyword evidence="4 6" id="KW-1133">Transmembrane helix</keyword>
<dbReference type="GO" id="GO:0000139">
    <property type="term" value="C:Golgi membrane"/>
    <property type="evidence" value="ECO:0007669"/>
    <property type="project" value="UniProtKB-SubCell"/>
</dbReference>
<comment type="subcellular location">
    <subcellularLocation>
        <location evidence="1">Membrane</location>
        <topology evidence="1">Single-pass membrane protein</topology>
    </subcellularLocation>
</comment>
<dbReference type="Proteomes" id="UP001154282">
    <property type="component" value="Unassembled WGS sequence"/>
</dbReference>
<comment type="caution">
    <text evidence="7">The sequence shown here is derived from an EMBL/GenBank/DDBJ whole genome shotgun (WGS) entry which is preliminary data.</text>
</comment>